<dbReference type="AlphaFoldDB" id="A0AA40BKW3"/>
<accession>A0AA40BKW3</accession>
<keyword evidence="2" id="KW-1185">Reference proteome</keyword>
<reference evidence="1" key="1">
    <citation type="submission" date="2023-06" db="EMBL/GenBank/DDBJ databases">
        <title>Genome-scale phylogeny and comparative genomics of the fungal order Sordariales.</title>
        <authorList>
            <consortium name="Lawrence Berkeley National Laboratory"/>
            <person name="Hensen N."/>
            <person name="Bonometti L."/>
            <person name="Westerberg I."/>
            <person name="Brannstrom I.O."/>
            <person name="Guillou S."/>
            <person name="Cros-Aarteil S."/>
            <person name="Calhoun S."/>
            <person name="Haridas S."/>
            <person name="Kuo A."/>
            <person name="Mondo S."/>
            <person name="Pangilinan J."/>
            <person name="Riley R."/>
            <person name="Labutti K."/>
            <person name="Andreopoulos B."/>
            <person name="Lipzen A."/>
            <person name="Chen C."/>
            <person name="Yanf M."/>
            <person name="Daum C."/>
            <person name="Ng V."/>
            <person name="Clum A."/>
            <person name="Steindorff A."/>
            <person name="Ohm R."/>
            <person name="Martin F."/>
            <person name="Silar P."/>
            <person name="Natvig D."/>
            <person name="Lalanne C."/>
            <person name="Gautier V."/>
            <person name="Ament-Velasquez S.L."/>
            <person name="Kruys A."/>
            <person name="Hutchinson M.I."/>
            <person name="Powell A.J."/>
            <person name="Barry K."/>
            <person name="Miller A.N."/>
            <person name="Grigoriev I.V."/>
            <person name="Debuchy R."/>
            <person name="Gladieux P."/>
            <person name="Thoren M.H."/>
            <person name="Johannesson H."/>
        </authorList>
    </citation>
    <scope>NUCLEOTIDE SEQUENCE</scope>
    <source>
        <strain evidence="1">CBS 540.89</strain>
    </source>
</reference>
<gene>
    <name evidence="1" type="ORF">B0T21DRAFT_366196</name>
</gene>
<name>A0AA40BKW3_9PEZI</name>
<dbReference type="Proteomes" id="UP001172159">
    <property type="component" value="Unassembled WGS sequence"/>
</dbReference>
<sequence>MSVYIPLHPKIEIDFVCDWQGHRNGQRRPDPYKLETGHCPNFTATEEFLEIVNKVVGWIRRIIDVKLPFTSAVLNSTTSSNTFVRS</sequence>
<organism evidence="1 2">
    <name type="scientific">Apiosordaria backusii</name>
    <dbReference type="NCBI Taxonomy" id="314023"/>
    <lineage>
        <taxon>Eukaryota</taxon>
        <taxon>Fungi</taxon>
        <taxon>Dikarya</taxon>
        <taxon>Ascomycota</taxon>
        <taxon>Pezizomycotina</taxon>
        <taxon>Sordariomycetes</taxon>
        <taxon>Sordariomycetidae</taxon>
        <taxon>Sordariales</taxon>
        <taxon>Lasiosphaeriaceae</taxon>
        <taxon>Apiosordaria</taxon>
    </lineage>
</organism>
<protein>
    <submittedName>
        <fullName evidence="1">Uncharacterized protein</fullName>
    </submittedName>
</protein>
<comment type="caution">
    <text evidence="1">The sequence shown here is derived from an EMBL/GenBank/DDBJ whole genome shotgun (WGS) entry which is preliminary data.</text>
</comment>
<evidence type="ECO:0000313" key="1">
    <source>
        <dbReference type="EMBL" id="KAK0736052.1"/>
    </source>
</evidence>
<evidence type="ECO:0000313" key="2">
    <source>
        <dbReference type="Proteomes" id="UP001172159"/>
    </source>
</evidence>
<dbReference type="EMBL" id="JAUKTV010000006">
    <property type="protein sequence ID" value="KAK0736052.1"/>
    <property type="molecule type" value="Genomic_DNA"/>
</dbReference>
<proteinExistence type="predicted"/>